<reference evidence="1 2" key="1">
    <citation type="journal article" date="2016" name="Int. J. Syst. Evol. Microbiol.">
        <title>Peptococcus simiae sp. nov., isolated from rhesus macaque faeces and emended description of the genus Peptococcus.</title>
        <authorList>
            <person name="Shkoporov A.N."/>
            <person name="Efimov B.A."/>
            <person name="Kondova I."/>
            <person name="Ouwerling B."/>
            <person name="Chaplin A.V."/>
            <person name="Shcherbakova V.A."/>
            <person name="Langermans J.A.M."/>
        </authorList>
    </citation>
    <scope>NUCLEOTIDE SEQUENCE [LARGE SCALE GENOMIC DNA]</scope>
    <source>
        <strain evidence="1 2">M108</strain>
    </source>
</reference>
<name>A0ABW9GYU0_9FIRM</name>
<organism evidence="1 2">
    <name type="scientific">Peptococcus simiae</name>
    <dbReference type="NCBI Taxonomy" id="1643805"/>
    <lineage>
        <taxon>Bacteria</taxon>
        <taxon>Bacillati</taxon>
        <taxon>Bacillota</taxon>
        <taxon>Clostridia</taxon>
        <taxon>Eubacteriales</taxon>
        <taxon>Peptococcaceae</taxon>
        <taxon>Peptococcus</taxon>
    </lineage>
</organism>
<gene>
    <name evidence="1" type="ORF">ACKQTC_03015</name>
</gene>
<dbReference type="EMBL" id="JBJUVG010000003">
    <property type="protein sequence ID" value="MFM9413332.1"/>
    <property type="molecule type" value="Genomic_DNA"/>
</dbReference>
<sequence length="54" mass="5920">MDKKEVSGWLMDLALQVAEIIAEKRPGAAVIIDASGVRFVETAKHLPATERKKT</sequence>
<proteinExistence type="predicted"/>
<evidence type="ECO:0000313" key="1">
    <source>
        <dbReference type="EMBL" id="MFM9413332.1"/>
    </source>
</evidence>
<dbReference type="Proteomes" id="UP001631949">
    <property type="component" value="Unassembled WGS sequence"/>
</dbReference>
<dbReference type="RefSeq" id="WP_408976951.1">
    <property type="nucleotide sequence ID" value="NZ_JBJUVG010000003.1"/>
</dbReference>
<protein>
    <submittedName>
        <fullName evidence="1">Uncharacterized protein</fullName>
    </submittedName>
</protein>
<comment type="caution">
    <text evidence="1">The sequence shown here is derived from an EMBL/GenBank/DDBJ whole genome shotgun (WGS) entry which is preliminary data.</text>
</comment>
<evidence type="ECO:0000313" key="2">
    <source>
        <dbReference type="Proteomes" id="UP001631949"/>
    </source>
</evidence>
<keyword evidence="2" id="KW-1185">Reference proteome</keyword>
<accession>A0ABW9GYU0</accession>